<dbReference type="InterPro" id="IPR024466">
    <property type="entry name" value="CHP02679_N"/>
</dbReference>
<dbReference type="AlphaFoldDB" id="A0A0L0QN93"/>
<dbReference type="NCBIfam" id="TIGR02679">
    <property type="entry name" value="TIGR02679 family protein"/>
    <property type="match status" value="1"/>
</dbReference>
<dbReference type="Pfam" id="PF11796">
    <property type="entry name" value="DUF3323"/>
    <property type="match status" value="1"/>
</dbReference>
<evidence type="ECO:0000259" key="1">
    <source>
        <dbReference type="Pfam" id="PF09664"/>
    </source>
</evidence>
<sequence>METEDLLKEATLFFKSEQAYDKLFKQFRKKYESLGRIGGTISVQLFSERELEVIASFYGTTKETLMKKGTIHVAQFASQLQETKYYGIELKQLLDYYFGEEIISKKQRKEIAQHRLESHLQQLASSYPLLFDWLLYVLSTPSDMRWVVRLAEKDVTYFDQLVGKLAKAREHLPTKPERLPMFSQRITADPHAFDINTDLGKLFIDVLAFYHPEWSKHEVPQTTESINELLRVHHIYRDDLLNFVTCSGLLAETMEDVLHPVWSAAVKMNTVQNVPLRELFVINRIFPAIGSHVWVVENSGVCSALLDELPNTPIVSTNGQFKLAAWILLDLLAKEGCTIYYASDFDPEGLGMAERLLYRYPQHVRVWQMSIRAYKKSNPVKSIDEERLKKLERIEHPDLLTLAQEIKRTKKVGYQEALVKDMLHDIQQKLLRA</sequence>
<dbReference type="Proteomes" id="UP000036780">
    <property type="component" value="Unassembled WGS sequence"/>
</dbReference>
<gene>
    <name evidence="3" type="ORF">AFK71_14935</name>
</gene>
<dbReference type="GeneID" id="66871209"/>
<keyword evidence="4" id="KW-1185">Reference proteome</keyword>
<dbReference type="EMBL" id="LGTO01000007">
    <property type="protein sequence ID" value="KNE19728.1"/>
    <property type="molecule type" value="Genomic_DNA"/>
</dbReference>
<feature type="domain" description="Conserved hypothetical protein CHP02679 N terminus" evidence="2">
    <location>
        <begin position="38"/>
        <end position="250"/>
    </location>
</feature>
<protein>
    <recommendedName>
        <fullName evidence="5">TIGR02679 family protein</fullName>
    </recommendedName>
</protein>
<evidence type="ECO:0008006" key="5">
    <source>
        <dbReference type="Google" id="ProtNLM"/>
    </source>
</evidence>
<dbReference type="PATRIC" id="fig|1473.5.peg.1639"/>
<evidence type="ECO:0000313" key="3">
    <source>
        <dbReference type="EMBL" id="KNE19728.1"/>
    </source>
</evidence>
<dbReference type="OrthoDB" id="1661308at2"/>
<organism evidence="3 4">
    <name type="scientific">Virgibacillus pantothenticus</name>
    <dbReference type="NCBI Taxonomy" id="1473"/>
    <lineage>
        <taxon>Bacteria</taxon>
        <taxon>Bacillati</taxon>
        <taxon>Bacillota</taxon>
        <taxon>Bacilli</taxon>
        <taxon>Bacillales</taxon>
        <taxon>Bacillaceae</taxon>
        <taxon>Virgibacillus</taxon>
    </lineage>
</organism>
<evidence type="ECO:0000313" key="4">
    <source>
        <dbReference type="Proteomes" id="UP000036780"/>
    </source>
</evidence>
<evidence type="ECO:0000259" key="2">
    <source>
        <dbReference type="Pfam" id="PF11796"/>
    </source>
</evidence>
<reference evidence="4" key="1">
    <citation type="submission" date="2015-07" db="EMBL/GenBank/DDBJ databases">
        <title>Fjat-10053 dsm26.</title>
        <authorList>
            <person name="Liu B."/>
            <person name="Wang J."/>
            <person name="Zhu Y."/>
            <person name="Liu G."/>
            <person name="Chen Q."/>
            <person name="Chen Z."/>
            <person name="Lan J."/>
            <person name="Che J."/>
            <person name="Ge C."/>
            <person name="Shi H."/>
            <person name="Pan Z."/>
            <person name="Liu X."/>
        </authorList>
    </citation>
    <scope>NUCLEOTIDE SEQUENCE [LARGE SCALE GENOMIC DNA]</scope>
    <source>
        <strain evidence="4">DSM 26</strain>
    </source>
</reference>
<dbReference type="InterPro" id="IPR013495">
    <property type="entry name" value="CHP02679"/>
</dbReference>
<dbReference type="InterPro" id="IPR024465">
    <property type="entry name" value="DUF2399"/>
</dbReference>
<comment type="caution">
    <text evidence="3">The sequence shown here is derived from an EMBL/GenBank/DDBJ whole genome shotgun (WGS) entry which is preliminary data.</text>
</comment>
<proteinExistence type="predicted"/>
<name>A0A0L0QN93_VIRPA</name>
<dbReference type="RefSeq" id="WP_050352281.1">
    <property type="nucleotide sequence ID" value="NZ_CP073011.1"/>
</dbReference>
<feature type="domain" description="DUF2399" evidence="1">
    <location>
        <begin position="274"/>
        <end position="426"/>
    </location>
</feature>
<accession>A0A0L0QN93</accession>
<dbReference type="Pfam" id="PF09664">
    <property type="entry name" value="DUF2399"/>
    <property type="match status" value="1"/>
</dbReference>